<sequence>MDLALEGNDDLNNYNL</sequence>
<gene>
    <name evidence="1" type="ORF">PY03321</name>
</gene>
<protein>
    <submittedName>
        <fullName evidence="1">Uncharacterized protein</fullName>
    </submittedName>
</protein>
<dbReference type="PaxDb" id="73239-Q7RJE1"/>
<keyword evidence="2" id="KW-1185">Reference proteome</keyword>
<dbReference type="InParanoid" id="Q7RJE1"/>
<comment type="caution">
    <text evidence="1">The sequence shown here is derived from an EMBL/GenBank/DDBJ whole genome shotgun (WGS) entry which is preliminary data.</text>
</comment>
<accession>Q7RJE1</accession>
<reference evidence="1 2" key="1">
    <citation type="journal article" date="2002" name="Nature">
        <title>Genome sequence and comparative analysis of the model rodent malaria parasite Plasmodium yoelii yoelii.</title>
        <authorList>
            <person name="Carlton J.M."/>
            <person name="Angiuoli S.V."/>
            <person name="Suh B.B."/>
            <person name="Kooij T.W."/>
            <person name="Pertea M."/>
            <person name="Silva J.C."/>
            <person name="Ermolaeva M.D."/>
            <person name="Allen J.E."/>
            <person name="Selengut J.D."/>
            <person name="Koo H.L."/>
            <person name="Peterson J.D."/>
            <person name="Pop M."/>
            <person name="Kosack D.S."/>
            <person name="Shumway M.F."/>
            <person name="Bidwell S.L."/>
            <person name="Shallom S.J."/>
            <person name="van Aken S.E."/>
            <person name="Riedmuller S.B."/>
            <person name="Feldblyum T.V."/>
            <person name="Cho J.K."/>
            <person name="Quackenbush J."/>
            <person name="Sedegah M."/>
            <person name="Shoaibi A."/>
            <person name="Cummings L.M."/>
            <person name="Florens L."/>
            <person name="Yates J.R."/>
            <person name="Raine J.D."/>
            <person name="Sinden R.E."/>
            <person name="Harris M.A."/>
            <person name="Cunningham D.A."/>
            <person name="Preiser P.R."/>
            <person name="Bergman L.W."/>
            <person name="Vaidya A.B."/>
            <person name="van Lin L.H."/>
            <person name="Janse C.J."/>
            <person name="Waters A.P."/>
            <person name="Smith H.O."/>
            <person name="White O.R."/>
            <person name="Salzberg S.L."/>
            <person name="Venter J.C."/>
            <person name="Fraser C.M."/>
            <person name="Hoffman S.L."/>
            <person name="Gardner M.J."/>
            <person name="Carucci D.J."/>
        </authorList>
    </citation>
    <scope>NUCLEOTIDE SEQUENCE [LARGE SCALE GENOMIC DNA]</scope>
    <source>
        <strain evidence="1 2">17XNL</strain>
    </source>
</reference>
<evidence type="ECO:0000313" key="1">
    <source>
        <dbReference type="EMBL" id="EAA22886.1"/>
    </source>
</evidence>
<dbReference type="EMBL" id="AABL01000947">
    <property type="protein sequence ID" value="EAA22886.1"/>
    <property type="molecule type" value="Genomic_DNA"/>
</dbReference>
<proteinExistence type="predicted"/>
<evidence type="ECO:0000313" key="2">
    <source>
        <dbReference type="Proteomes" id="UP000008553"/>
    </source>
</evidence>
<dbReference type="Proteomes" id="UP000008553">
    <property type="component" value="Unassembled WGS sequence"/>
</dbReference>
<name>Q7RJE1_PLAYO</name>
<dbReference type="AlphaFoldDB" id="Q7RJE1"/>
<organism evidence="1 2">
    <name type="scientific">Plasmodium yoelii yoelii</name>
    <dbReference type="NCBI Taxonomy" id="73239"/>
    <lineage>
        <taxon>Eukaryota</taxon>
        <taxon>Sar</taxon>
        <taxon>Alveolata</taxon>
        <taxon>Apicomplexa</taxon>
        <taxon>Aconoidasida</taxon>
        <taxon>Haemosporida</taxon>
        <taxon>Plasmodiidae</taxon>
        <taxon>Plasmodium</taxon>
        <taxon>Plasmodium (Vinckeia)</taxon>
    </lineage>
</organism>